<name>A0ABW1ZSD5_9DEIO</name>
<protein>
    <submittedName>
        <fullName evidence="1">Uncharacterized protein</fullName>
    </submittedName>
</protein>
<reference evidence="2" key="1">
    <citation type="journal article" date="2019" name="Int. J. Syst. Evol. Microbiol.">
        <title>The Global Catalogue of Microorganisms (GCM) 10K type strain sequencing project: providing services to taxonomists for standard genome sequencing and annotation.</title>
        <authorList>
            <consortium name="The Broad Institute Genomics Platform"/>
            <consortium name="The Broad Institute Genome Sequencing Center for Infectious Disease"/>
            <person name="Wu L."/>
            <person name="Ma J."/>
        </authorList>
    </citation>
    <scope>NUCLEOTIDE SEQUENCE [LARGE SCALE GENOMIC DNA]</scope>
    <source>
        <strain evidence="2">CCUG 63830</strain>
    </source>
</reference>
<dbReference type="Proteomes" id="UP001596317">
    <property type="component" value="Unassembled WGS sequence"/>
</dbReference>
<evidence type="ECO:0000313" key="2">
    <source>
        <dbReference type="Proteomes" id="UP001596317"/>
    </source>
</evidence>
<proteinExistence type="predicted"/>
<comment type="caution">
    <text evidence="1">The sequence shown here is derived from an EMBL/GenBank/DDBJ whole genome shotgun (WGS) entry which is preliminary data.</text>
</comment>
<gene>
    <name evidence="1" type="ORF">ACFP90_21270</name>
</gene>
<evidence type="ECO:0000313" key="1">
    <source>
        <dbReference type="EMBL" id="MFC6662590.1"/>
    </source>
</evidence>
<accession>A0ABW1ZSD5</accession>
<dbReference type="RefSeq" id="WP_380058567.1">
    <property type="nucleotide sequence ID" value="NZ_JBHSWB010000002.1"/>
</dbReference>
<organism evidence="1 2">
    <name type="scientific">Deinococcus multiflagellatus</name>
    <dbReference type="NCBI Taxonomy" id="1656887"/>
    <lineage>
        <taxon>Bacteria</taxon>
        <taxon>Thermotogati</taxon>
        <taxon>Deinococcota</taxon>
        <taxon>Deinococci</taxon>
        <taxon>Deinococcales</taxon>
        <taxon>Deinococcaceae</taxon>
        <taxon>Deinococcus</taxon>
    </lineage>
</organism>
<keyword evidence="2" id="KW-1185">Reference proteome</keyword>
<sequence length="131" mass="13979">MAYYLIRNNQVQTDVLATSSNNGGAAAAALTVQTEGQLTFSGSTGYYLNALWLSASISNPSNEDMTGVEFTAPWDDFLPIEFDAERSYSTCGGTLSGLAGEKVLFSAAAGCQVWRNARSSSRYVPTACWVP</sequence>
<dbReference type="EMBL" id="JBHSWB010000002">
    <property type="protein sequence ID" value="MFC6662590.1"/>
    <property type="molecule type" value="Genomic_DNA"/>
</dbReference>